<evidence type="ECO:0000313" key="3">
    <source>
        <dbReference type="Proteomes" id="UP000439123"/>
    </source>
</evidence>
<protein>
    <submittedName>
        <fullName evidence="2">Uncharacterized protein</fullName>
    </submittedName>
</protein>
<dbReference type="EMBL" id="CABWLC010000020">
    <property type="protein sequence ID" value="VXA89020.1"/>
    <property type="molecule type" value="Genomic_DNA"/>
</dbReference>
<accession>A0A653LC94</accession>
<proteinExistence type="predicted"/>
<dbReference type="Proteomes" id="UP000439123">
    <property type="component" value="Unassembled WGS sequence"/>
</dbReference>
<name>A0A653LC94_AERVE</name>
<sequence>MSIWWRIWTDRRLDFHFICLLLGCCLRSCMDVRGTRGVERNVEQRAEQAVGRNKEAGSLPQGADPDHRRGHGHHDPGLQTRGGGLSG</sequence>
<evidence type="ECO:0000256" key="1">
    <source>
        <dbReference type="SAM" id="MobiDB-lite"/>
    </source>
</evidence>
<gene>
    <name evidence="2" type="ORF">AERO8C_70649</name>
</gene>
<organism evidence="2 3">
    <name type="scientific">Aeromonas veronii</name>
    <dbReference type="NCBI Taxonomy" id="654"/>
    <lineage>
        <taxon>Bacteria</taxon>
        <taxon>Pseudomonadati</taxon>
        <taxon>Pseudomonadota</taxon>
        <taxon>Gammaproteobacteria</taxon>
        <taxon>Aeromonadales</taxon>
        <taxon>Aeromonadaceae</taxon>
        <taxon>Aeromonas</taxon>
    </lineage>
</organism>
<dbReference type="AlphaFoldDB" id="A0A653LC94"/>
<feature type="region of interest" description="Disordered" evidence="1">
    <location>
        <begin position="40"/>
        <end position="87"/>
    </location>
</feature>
<reference evidence="2 3" key="1">
    <citation type="submission" date="2019-10" db="EMBL/GenBank/DDBJ databases">
        <authorList>
            <person name="Karimi E."/>
        </authorList>
    </citation>
    <scope>NUCLEOTIDE SEQUENCE [LARGE SCALE GENOMIC DNA]</scope>
    <source>
        <strain evidence="2">Aeromonas sp. 8C</strain>
    </source>
</reference>
<evidence type="ECO:0000313" key="2">
    <source>
        <dbReference type="EMBL" id="VXA89020.1"/>
    </source>
</evidence>